<comment type="similarity">
    <text evidence="4 9">Belongs to the heme-copper respiratory oxidase family.</text>
</comment>
<dbReference type="InterPro" id="IPR000883">
    <property type="entry name" value="Cyt_C_Oxase_1"/>
</dbReference>
<keyword evidence="8 9" id="KW-0472">Membrane</keyword>
<evidence type="ECO:0000256" key="10">
    <source>
        <dbReference type="SAM" id="Phobius"/>
    </source>
</evidence>
<dbReference type="GO" id="GO:0005743">
    <property type="term" value="C:mitochondrial inner membrane"/>
    <property type="evidence" value="ECO:0007669"/>
    <property type="project" value="UniProtKB-SubCell"/>
</dbReference>
<dbReference type="GO" id="GO:0006123">
    <property type="term" value="P:mitochondrial electron transport, cytochrome c to oxygen"/>
    <property type="evidence" value="ECO:0007669"/>
    <property type="project" value="TreeGrafter"/>
</dbReference>
<dbReference type="Gene3D" id="1.20.210.10">
    <property type="entry name" value="Cytochrome c oxidase-like, subunit I domain"/>
    <property type="match status" value="1"/>
</dbReference>
<dbReference type="GO" id="GO:0015990">
    <property type="term" value="P:electron transport coupled proton transport"/>
    <property type="evidence" value="ECO:0007669"/>
    <property type="project" value="TreeGrafter"/>
</dbReference>
<dbReference type="GO" id="GO:0046872">
    <property type="term" value="F:metal ion binding"/>
    <property type="evidence" value="ECO:0007669"/>
    <property type="project" value="UniProtKB-KW"/>
</dbReference>
<dbReference type="PANTHER" id="PTHR10422:SF18">
    <property type="entry name" value="CYTOCHROME C OXIDASE SUBUNIT 1"/>
    <property type="match status" value="1"/>
</dbReference>
<protein>
    <recommendedName>
        <fullName evidence="5 9">Cytochrome c oxidase subunit 1</fullName>
        <ecNumber evidence="9">7.1.1.9</ecNumber>
    </recommendedName>
</protein>
<feature type="transmembrane region" description="Helical" evidence="10">
    <location>
        <begin position="266"/>
        <end position="289"/>
    </location>
</feature>
<dbReference type="EMBL" id="KC415004">
    <property type="protein sequence ID" value="AHB82302.1"/>
    <property type="molecule type" value="Genomic_DNA"/>
</dbReference>
<sequence length="512" mass="56078">MRRWFMSVNHKDISMMYFLVSVWGGLVGFGLSGLIRVELSVSGSWLGSEALYNLLVTSHAVMMVFFLVMPLFMGGLGNLLTPMMMGLSDMVFPRLNNMSVLMVYASLGMFCFSMTQSGPQAGWTYYPPLSGGVFMGDSSVDLSILSLHVLGVSSILNSLNILSSVLFSWSEGLVYLEQISLMVWSLCVTSVLVVVTVPVLAAALAMLLLDRSTNSSFFDPSGSGGLILYQHLFWFFGHPEVYILILPGFGVVSHVVVAYSGKFEVFGYMGMVYALVSIGLLGLVVWAHHMFTVGLDVDTRAYFTAASMTIAIPTGIKIFSWVATMFGVSNKTDSAILWVSGFIFMFVIGGVTGIMLASSSLDVVLHDTYFVVAHFHYVLSMGVVFSLYLALGYWSYLLWGVFLKDWLMKVHFLLTFVSVNLIFGAQFLLGMLNMPRRYVDFPDGMEFFNAVSSFGYMLSFISVILYLGLVGVALMSGSFSSNMSVGLGSLEAGSFSEEFHKPSEALVVVVVG</sequence>
<evidence type="ECO:0000256" key="4">
    <source>
        <dbReference type="ARBA" id="ARBA00009578"/>
    </source>
</evidence>
<keyword evidence="9" id="KW-0186">Copper</keyword>
<dbReference type="Pfam" id="PF00115">
    <property type="entry name" value="COX1"/>
    <property type="match status" value="1"/>
</dbReference>
<feature type="transmembrane region" description="Helical" evidence="10">
    <location>
        <begin position="335"/>
        <end position="357"/>
    </location>
</feature>
<keyword evidence="9" id="KW-0813">Transport</keyword>
<comment type="cofactor">
    <cofactor evidence="1">
        <name>heme</name>
        <dbReference type="ChEBI" id="CHEBI:30413"/>
    </cofactor>
</comment>
<dbReference type="PROSITE" id="PS00077">
    <property type="entry name" value="COX1_CUB"/>
    <property type="match status" value="1"/>
</dbReference>
<comment type="pathway">
    <text evidence="3 9">Energy metabolism; oxidative phosphorylation.</text>
</comment>
<gene>
    <name evidence="12" type="primary">COX1</name>
</gene>
<dbReference type="GO" id="GO:0020037">
    <property type="term" value="F:heme binding"/>
    <property type="evidence" value="ECO:0007669"/>
    <property type="project" value="InterPro"/>
</dbReference>
<dbReference type="AlphaFoldDB" id="A0A0C4JQJ4"/>
<keyword evidence="9" id="KW-0679">Respiratory chain</keyword>
<accession>A0A0C4JQJ4</accession>
<feature type="transmembrane region" description="Helical" evidence="10">
    <location>
        <begin position="12"/>
        <end position="35"/>
    </location>
</feature>
<evidence type="ECO:0000259" key="11">
    <source>
        <dbReference type="PROSITE" id="PS50855"/>
    </source>
</evidence>
<dbReference type="SUPFAM" id="SSF81442">
    <property type="entry name" value="Cytochrome c oxidase subunit I-like"/>
    <property type="match status" value="1"/>
</dbReference>
<keyword evidence="9" id="KW-0479">Metal-binding</keyword>
<evidence type="ECO:0000256" key="1">
    <source>
        <dbReference type="ARBA" id="ARBA00001971"/>
    </source>
</evidence>
<feature type="transmembrane region" description="Helical" evidence="10">
    <location>
        <begin position="55"/>
        <end position="80"/>
    </location>
</feature>
<feature type="transmembrane region" description="Helical" evidence="10">
    <location>
        <begin position="377"/>
        <end position="399"/>
    </location>
</feature>
<dbReference type="InterPro" id="IPR023616">
    <property type="entry name" value="Cyt_c_oxase-like_su1_dom"/>
</dbReference>
<evidence type="ECO:0000313" key="12">
    <source>
        <dbReference type="EMBL" id="AHB82302.1"/>
    </source>
</evidence>
<dbReference type="UniPathway" id="UPA00705"/>
<feature type="transmembrane region" description="Helical" evidence="10">
    <location>
        <begin position="241"/>
        <end position="259"/>
    </location>
</feature>
<evidence type="ECO:0000256" key="8">
    <source>
        <dbReference type="ARBA" id="ARBA00023136"/>
    </source>
</evidence>
<evidence type="ECO:0000256" key="6">
    <source>
        <dbReference type="ARBA" id="ARBA00022692"/>
    </source>
</evidence>
<keyword evidence="9" id="KW-0408">Iron</keyword>
<comment type="function">
    <text evidence="9">Component of the cytochrome c oxidase, the last enzyme in the mitochondrial electron transport chain which drives oxidative phosphorylation. The respiratory chain contains 3 multisubunit complexes succinate dehydrogenase (complex II, CII), ubiquinol-cytochrome c oxidoreductase (cytochrome b-c1 complex, complex III, CIII) and cytochrome c oxidase (complex IV, CIV), that cooperate to transfer electrons derived from NADH and succinate to molecular oxygen, creating an electrochemical gradient over the inner membrane that drives transmembrane transport and the ATP synthase. Cytochrome c oxidase is the component of the respiratory chain that catalyzes the reduction of oxygen to water. Electrons originating from reduced cytochrome c in the intermembrane space (IMS) are transferred via the dinuclear copper A center (CU(A)) of subunit 2 and heme A of subunit 1 to the active site in subunit 1, a binuclear center (BNC) formed by heme A3 and copper B (CU(B)). The BNC reduces molecular oxygen to 2 water molecules using 4 electrons from cytochrome c in the IMS and 4 protons from the mitochondrial matrix.</text>
</comment>
<dbReference type="InterPro" id="IPR036927">
    <property type="entry name" value="Cyt_c_oxase-like_su1_sf"/>
</dbReference>
<feature type="transmembrane region" description="Helical" evidence="10">
    <location>
        <begin position="181"/>
        <end position="209"/>
    </location>
</feature>
<evidence type="ECO:0000256" key="3">
    <source>
        <dbReference type="ARBA" id="ARBA00004673"/>
    </source>
</evidence>
<dbReference type="EC" id="7.1.1.9" evidence="9"/>
<feature type="transmembrane region" description="Helical" evidence="10">
    <location>
        <begin position="101"/>
        <end position="122"/>
    </location>
</feature>
<dbReference type="GO" id="GO:0004129">
    <property type="term" value="F:cytochrome-c oxidase activity"/>
    <property type="evidence" value="ECO:0007669"/>
    <property type="project" value="UniProtKB-EC"/>
</dbReference>
<feature type="domain" description="Cytochrome oxidase subunit I profile" evidence="11">
    <location>
        <begin position="1"/>
        <end position="512"/>
    </location>
</feature>
<feature type="transmembrane region" description="Helical" evidence="10">
    <location>
        <begin position="142"/>
        <end position="169"/>
    </location>
</feature>
<feature type="transmembrane region" description="Helical" evidence="10">
    <location>
        <begin position="454"/>
        <end position="474"/>
    </location>
</feature>
<keyword evidence="7 10" id="KW-1133">Transmembrane helix</keyword>
<feature type="transmembrane region" description="Helical" evidence="10">
    <location>
        <begin position="411"/>
        <end position="434"/>
    </location>
</feature>
<evidence type="ECO:0000256" key="9">
    <source>
        <dbReference type="RuleBase" id="RU000369"/>
    </source>
</evidence>
<name>A0A0C4JQJ4_9BILA</name>
<proteinExistence type="inferred from homology"/>
<dbReference type="InterPro" id="IPR023615">
    <property type="entry name" value="Cyt_c_Oxase_su1_BS"/>
</dbReference>
<comment type="subcellular location">
    <subcellularLocation>
        <location evidence="2">Membrane</location>
        <topology evidence="2">Multi-pass membrane protein</topology>
    </subcellularLocation>
    <subcellularLocation>
        <location evidence="9">Mitochondrion inner membrane</location>
        <topology evidence="9">Multi-pass membrane protein</topology>
    </subcellularLocation>
</comment>
<comment type="catalytic activity">
    <reaction evidence="9">
        <text>4 Fe(II)-[cytochrome c] + O2 + 8 H(+)(in) = 4 Fe(III)-[cytochrome c] + 2 H2O + 4 H(+)(out)</text>
        <dbReference type="Rhea" id="RHEA:11436"/>
        <dbReference type="Rhea" id="RHEA-COMP:10350"/>
        <dbReference type="Rhea" id="RHEA-COMP:14399"/>
        <dbReference type="ChEBI" id="CHEBI:15377"/>
        <dbReference type="ChEBI" id="CHEBI:15378"/>
        <dbReference type="ChEBI" id="CHEBI:15379"/>
        <dbReference type="ChEBI" id="CHEBI:29033"/>
        <dbReference type="ChEBI" id="CHEBI:29034"/>
        <dbReference type="EC" id="7.1.1.9"/>
    </reaction>
</comment>
<dbReference type="PANTHER" id="PTHR10422">
    <property type="entry name" value="CYTOCHROME C OXIDASE SUBUNIT 1"/>
    <property type="match status" value="1"/>
</dbReference>
<dbReference type="PRINTS" id="PR01165">
    <property type="entry name" value="CYCOXIDASEI"/>
</dbReference>
<evidence type="ECO:0000256" key="5">
    <source>
        <dbReference type="ARBA" id="ARBA00015947"/>
    </source>
</evidence>
<keyword evidence="9" id="KW-0999">Mitochondrion inner membrane</keyword>
<dbReference type="PROSITE" id="PS50855">
    <property type="entry name" value="COX1"/>
    <property type="match status" value="1"/>
</dbReference>
<reference evidence="12" key="1">
    <citation type="journal article" date="2014" name="Shui Sheng Sheng Wu Hsueh Bao">
        <title>The cloning of the mitochondrial genome of Hebesoma violentum (Acanthocephala) and the phylogenetic analysis of Acanthocephalans.</title>
        <authorList>
            <person name="Pan T."/>
            <person name="Nie P."/>
        </authorList>
    </citation>
    <scope>NUCLEOTIDE SEQUENCE</scope>
</reference>
<keyword evidence="6 9" id="KW-0812">Transmembrane</keyword>
<keyword evidence="9 12" id="KW-0496">Mitochondrion</keyword>
<geneLocation type="mitochondrion" evidence="12"/>
<keyword evidence="9" id="KW-0249">Electron transport</keyword>
<evidence type="ECO:0000256" key="7">
    <source>
        <dbReference type="ARBA" id="ARBA00022989"/>
    </source>
</evidence>
<keyword evidence="9" id="KW-0349">Heme</keyword>
<organism evidence="12">
    <name type="scientific">Hebesoma violentum</name>
    <dbReference type="NCBI Taxonomy" id="1410563"/>
    <lineage>
        <taxon>Eukaryota</taxon>
        <taxon>Metazoa</taxon>
        <taxon>Spiralia</taxon>
        <taxon>Lophotrochozoa</taxon>
        <taxon>Acanthocephala</taxon>
        <taxon>Eoacanthocephala</taxon>
        <taxon>Neoechinorhynchida</taxon>
        <taxon>Neoechinorhynchidae</taxon>
        <taxon>Hebesoma</taxon>
    </lineage>
</organism>
<evidence type="ECO:0000256" key="2">
    <source>
        <dbReference type="ARBA" id="ARBA00004141"/>
    </source>
</evidence>
<feature type="transmembrane region" description="Helical" evidence="10">
    <location>
        <begin position="301"/>
        <end position="323"/>
    </location>
</feature>